<dbReference type="InterPro" id="IPR029058">
    <property type="entry name" value="AB_hydrolase_fold"/>
</dbReference>
<evidence type="ECO:0000313" key="2">
    <source>
        <dbReference type="EMBL" id="VEV97483.1"/>
    </source>
</evidence>
<accession>A0A653E4N3</accession>
<dbReference type="Gene3D" id="3.40.50.1820">
    <property type="entry name" value="alpha/beta hydrolase"/>
    <property type="match status" value="1"/>
</dbReference>
<feature type="domain" description="AB hydrolase-1" evidence="1">
    <location>
        <begin position="61"/>
        <end position="161"/>
    </location>
</feature>
<evidence type="ECO:0000259" key="1">
    <source>
        <dbReference type="Pfam" id="PF00561"/>
    </source>
</evidence>
<gene>
    <name evidence="2" type="ORF">PMYSY11_2438</name>
</gene>
<reference evidence="2" key="1">
    <citation type="submission" date="2019-02" db="EMBL/GenBank/DDBJ databases">
        <authorList>
            <consortium name="Genoscope - CEA"/>
            <person name="William W."/>
        </authorList>
    </citation>
    <scope>NUCLEOTIDE SEQUENCE [LARGE SCALE GENOMIC DNA]</scope>
    <source>
        <strain evidence="2">YSy11</strain>
    </source>
</reference>
<dbReference type="InterPro" id="IPR000073">
    <property type="entry name" value="AB_hydrolase_1"/>
</dbReference>
<dbReference type="EMBL" id="LR215729">
    <property type="protein sequence ID" value="VEV97483.1"/>
    <property type="molecule type" value="Genomic_DNA"/>
</dbReference>
<name>A0A653E4N3_9PSED</name>
<dbReference type="Pfam" id="PF00561">
    <property type="entry name" value="Abhydrolase_1"/>
    <property type="match status" value="1"/>
</dbReference>
<dbReference type="GO" id="GO:0016787">
    <property type="term" value="F:hydrolase activity"/>
    <property type="evidence" value="ECO:0007669"/>
    <property type="project" value="UniProtKB-KW"/>
</dbReference>
<keyword evidence="2" id="KW-0378">Hydrolase</keyword>
<dbReference type="PANTHER" id="PTHR46438:SF11">
    <property type="entry name" value="LIPASE-RELATED"/>
    <property type="match status" value="1"/>
</dbReference>
<proteinExistence type="predicted"/>
<sequence length="313" mass="34786">MSASSLSPVSPLATGITRLGFGALSLDELIRCYGSAEDGSQYVELDGFNVHFRDQGDPQKPPLVLIHGVASSLHAWNDWLTELAGDYRVIRFDLPGFGLTGPAKDGEYSAERVHHMLGLLLDYLNVERASIAGSSLGGYIAWTFAVQHPERVNKLILIDPVGYHIDKVPRLMAAANIPGSPLLMPVWMPKALIVQGVRELYGEPEKIKPGTLERIYNLSRRPGNRRAMIDVFRLFIHANRVEFLDVSERICTIKAPVLLMWGAQDRWVSANHVSRWQKDLPDIQVIIYAGVGHVAMEEIPQQSAADAQRFLSE</sequence>
<dbReference type="PANTHER" id="PTHR46438">
    <property type="entry name" value="ALPHA/BETA-HYDROLASES SUPERFAMILY PROTEIN"/>
    <property type="match status" value="1"/>
</dbReference>
<protein>
    <submittedName>
        <fullName evidence="2">Alpha/beta hydrolase</fullName>
    </submittedName>
</protein>
<dbReference type="AlphaFoldDB" id="A0A653E4N3"/>
<dbReference type="SUPFAM" id="SSF53474">
    <property type="entry name" value="alpha/beta-Hydrolases"/>
    <property type="match status" value="1"/>
</dbReference>
<dbReference type="RefSeq" id="WP_150548382.1">
    <property type="nucleotide sequence ID" value="NZ_LR215729.2"/>
</dbReference>
<dbReference type="PRINTS" id="PR00111">
    <property type="entry name" value="ABHYDROLASE"/>
</dbReference>
<organism evidence="2">
    <name type="scientific">Pseudomonas marincola</name>
    <dbReference type="NCBI Taxonomy" id="437900"/>
    <lineage>
        <taxon>Bacteria</taxon>
        <taxon>Pseudomonadati</taxon>
        <taxon>Pseudomonadota</taxon>
        <taxon>Gammaproteobacteria</taxon>
        <taxon>Pseudomonadales</taxon>
        <taxon>Pseudomonadaceae</taxon>
        <taxon>Pseudomonas</taxon>
    </lineage>
</organism>